<evidence type="ECO:0000313" key="8">
    <source>
        <dbReference type="EMBL" id="AEW03766.1"/>
    </source>
</evidence>
<evidence type="ECO:0000313" key="9">
    <source>
        <dbReference type="Proteomes" id="UP000005439"/>
    </source>
</evidence>
<dbReference type="HOGENOM" id="CLU_029499_1_2_9"/>
<dbReference type="KEGG" id="sap:Sulac_0194"/>
<comment type="similarity">
    <text evidence="1 6">Belongs to the UDPGP type 2 family.</text>
</comment>
<dbReference type="AlphaFoldDB" id="G8TWC3"/>
<evidence type="ECO:0000256" key="6">
    <source>
        <dbReference type="RuleBase" id="RU361259"/>
    </source>
</evidence>
<dbReference type="Pfam" id="PF00483">
    <property type="entry name" value="NTP_transferase"/>
    <property type="match status" value="1"/>
</dbReference>
<dbReference type="CDD" id="cd02541">
    <property type="entry name" value="UGPase_prokaryotic"/>
    <property type="match status" value="1"/>
</dbReference>
<dbReference type="PANTHER" id="PTHR43197:SF1">
    <property type="entry name" value="UTP--GLUCOSE-1-PHOSPHATE URIDYLYLTRANSFERASE"/>
    <property type="match status" value="1"/>
</dbReference>
<dbReference type="EC" id="2.7.7.9" evidence="2 6"/>
<protein>
    <recommendedName>
        <fullName evidence="2 6">UTP--glucose-1-phosphate uridylyltransferase</fullName>
        <ecNumber evidence="2 6">2.7.7.9</ecNumber>
    </recommendedName>
    <alternativeName>
        <fullName evidence="6">UDP-glucose pyrophosphorylase</fullName>
    </alternativeName>
</protein>
<dbReference type="InterPro" id="IPR005835">
    <property type="entry name" value="NTP_transferase_dom"/>
</dbReference>
<dbReference type="PANTHER" id="PTHR43197">
    <property type="entry name" value="UTP--GLUCOSE-1-PHOSPHATE URIDYLYLTRANSFERASE"/>
    <property type="match status" value="1"/>
</dbReference>
<evidence type="ECO:0000256" key="2">
    <source>
        <dbReference type="ARBA" id="ARBA00012415"/>
    </source>
</evidence>
<dbReference type="NCBIfam" id="TIGR01099">
    <property type="entry name" value="galU"/>
    <property type="match status" value="1"/>
</dbReference>
<feature type="domain" description="Nucleotidyl transferase" evidence="7">
    <location>
        <begin position="14"/>
        <end position="273"/>
    </location>
</feature>
<proteinExistence type="inferred from homology"/>
<dbReference type="InterPro" id="IPR029044">
    <property type="entry name" value="Nucleotide-diphossugar_trans"/>
</dbReference>
<gene>
    <name evidence="8" type="ordered locus">Sulac_0194</name>
</gene>
<dbReference type="SUPFAM" id="SSF53448">
    <property type="entry name" value="Nucleotide-diphospho-sugar transferases"/>
    <property type="match status" value="1"/>
</dbReference>
<evidence type="ECO:0000256" key="1">
    <source>
        <dbReference type="ARBA" id="ARBA00006890"/>
    </source>
</evidence>
<evidence type="ECO:0000259" key="7">
    <source>
        <dbReference type="Pfam" id="PF00483"/>
    </source>
</evidence>
<evidence type="ECO:0000256" key="3">
    <source>
        <dbReference type="ARBA" id="ARBA00022679"/>
    </source>
</evidence>
<dbReference type="STRING" id="679936.Sulac_0194"/>
<dbReference type="InterPro" id="IPR005771">
    <property type="entry name" value="GalU_uridylyltTrfase_bac/arc"/>
</dbReference>
<dbReference type="GO" id="GO:0003983">
    <property type="term" value="F:UTP:glucose-1-phosphate uridylyltransferase activity"/>
    <property type="evidence" value="ECO:0007669"/>
    <property type="project" value="UniProtKB-EC"/>
</dbReference>
<accession>G8TWC3</accession>
<keyword evidence="3 6" id="KW-0808">Transferase</keyword>
<name>G8TWC3_SULAD</name>
<dbReference type="GO" id="GO:0006011">
    <property type="term" value="P:UDP-alpha-D-glucose metabolic process"/>
    <property type="evidence" value="ECO:0007669"/>
    <property type="project" value="InterPro"/>
</dbReference>
<reference evidence="8 9" key="2">
    <citation type="journal article" date="2012" name="Stand. Genomic Sci.">
        <title>Complete genome sequence of the moderately thermophilic mineral-sulfide-oxidizing firmicute Sulfobacillus acidophilus type strain (NAL(T)).</title>
        <authorList>
            <person name="Anderson I."/>
            <person name="Chertkov O."/>
            <person name="Chen A."/>
            <person name="Saunders E."/>
            <person name="Lapidus A."/>
            <person name="Nolan M."/>
            <person name="Lucas S."/>
            <person name="Hammon N."/>
            <person name="Deshpande S."/>
            <person name="Cheng J.F."/>
            <person name="Han C."/>
            <person name="Tapia R."/>
            <person name="Goodwin L.A."/>
            <person name="Pitluck S."/>
            <person name="Liolios K."/>
            <person name="Pagani I."/>
            <person name="Ivanova N."/>
            <person name="Mikhailova N."/>
            <person name="Pati A."/>
            <person name="Palaniappan K."/>
            <person name="Land M."/>
            <person name="Pan C."/>
            <person name="Rohde M."/>
            <person name="Pukall R."/>
            <person name="Goker M."/>
            <person name="Detter J.C."/>
            <person name="Woyke T."/>
            <person name="Bristow J."/>
            <person name="Eisen J.A."/>
            <person name="Markowitz V."/>
            <person name="Hugenholtz P."/>
            <person name="Kyrpides N.C."/>
            <person name="Klenk H.P."/>
            <person name="Mavromatis K."/>
        </authorList>
    </citation>
    <scope>NUCLEOTIDE SEQUENCE [LARGE SCALE GENOMIC DNA]</scope>
    <source>
        <strain evidence="9">ATCC 700253 / DSM 10332 / NAL</strain>
    </source>
</reference>
<reference evidence="9" key="1">
    <citation type="submission" date="2011-12" db="EMBL/GenBank/DDBJ databases">
        <title>The complete genome of chromosome of Sulfobacillus acidophilus DSM 10332.</title>
        <authorList>
            <person name="Lucas S."/>
            <person name="Han J."/>
            <person name="Lapidus A."/>
            <person name="Bruce D."/>
            <person name="Goodwin L."/>
            <person name="Pitluck S."/>
            <person name="Peters L."/>
            <person name="Kyrpides N."/>
            <person name="Mavromatis K."/>
            <person name="Ivanova N."/>
            <person name="Mikhailova N."/>
            <person name="Chertkov O."/>
            <person name="Saunders E."/>
            <person name="Detter J.C."/>
            <person name="Tapia R."/>
            <person name="Han C."/>
            <person name="Land M."/>
            <person name="Hauser L."/>
            <person name="Markowitz V."/>
            <person name="Cheng J.-F."/>
            <person name="Hugenholtz P."/>
            <person name="Woyke T."/>
            <person name="Wu D."/>
            <person name="Pukall R."/>
            <person name="Gehrich-Schroeter G."/>
            <person name="Schneider S."/>
            <person name="Klenk H.-P."/>
            <person name="Eisen J.A."/>
        </authorList>
    </citation>
    <scope>NUCLEOTIDE SEQUENCE [LARGE SCALE GENOMIC DNA]</scope>
    <source>
        <strain evidence="9">ATCC 700253 / DSM 10332 / NAL</strain>
    </source>
</reference>
<dbReference type="EMBL" id="CP003179">
    <property type="protein sequence ID" value="AEW03766.1"/>
    <property type="molecule type" value="Genomic_DNA"/>
</dbReference>
<sequence>MITSSNRNSQAVHKAVIPAAGLGTRFLPATKAQPKEMLPIIDTPTIQLVVEEAVASGIDDFLVVIGRDKGSIEDHFDRAPELEEFLRTRGKDDLLDIVQAVSRLANLHFIRQKVPMGLGHAVLQARRHVGQDPFAVLLGDDVMVGQPPVLSQLIARWQPGVSVVAVERVSREEASRYGVVFGQWDAQGVFRVNRLVEKPAPADVPPEPLAIMGRYVLEPDIFQALAEVTPGQGGEVQLTDALDLLARERQLIAVPYQGKRYDVGEKLGFVKATIEAALDRADLRDALIPYLKELLARVTMPSL</sequence>
<keyword evidence="4 6" id="KW-0548">Nucleotidyltransferase</keyword>
<dbReference type="PATRIC" id="fig|679936.5.peg.198"/>
<evidence type="ECO:0000256" key="4">
    <source>
        <dbReference type="ARBA" id="ARBA00022695"/>
    </source>
</evidence>
<keyword evidence="9" id="KW-1185">Reference proteome</keyword>
<dbReference type="Proteomes" id="UP000005439">
    <property type="component" value="Chromosome"/>
</dbReference>
<organism evidence="8 9">
    <name type="scientific">Sulfobacillus acidophilus (strain ATCC 700253 / DSM 10332 / NAL)</name>
    <dbReference type="NCBI Taxonomy" id="679936"/>
    <lineage>
        <taxon>Bacteria</taxon>
        <taxon>Bacillati</taxon>
        <taxon>Bacillota</taxon>
        <taxon>Clostridia</taxon>
        <taxon>Eubacteriales</taxon>
        <taxon>Clostridiales Family XVII. Incertae Sedis</taxon>
        <taxon>Sulfobacillus</taxon>
    </lineage>
</organism>
<evidence type="ECO:0000256" key="5">
    <source>
        <dbReference type="ARBA" id="ARBA00048128"/>
    </source>
</evidence>
<comment type="catalytic activity">
    <reaction evidence="5 6">
        <text>alpha-D-glucose 1-phosphate + UTP + H(+) = UDP-alpha-D-glucose + diphosphate</text>
        <dbReference type="Rhea" id="RHEA:19889"/>
        <dbReference type="ChEBI" id="CHEBI:15378"/>
        <dbReference type="ChEBI" id="CHEBI:33019"/>
        <dbReference type="ChEBI" id="CHEBI:46398"/>
        <dbReference type="ChEBI" id="CHEBI:58601"/>
        <dbReference type="ChEBI" id="CHEBI:58885"/>
        <dbReference type="EC" id="2.7.7.9"/>
    </reaction>
</comment>
<dbReference type="Gene3D" id="3.90.550.10">
    <property type="entry name" value="Spore Coat Polysaccharide Biosynthesis Protein SpsA, Chain A"/>
    <property type="match status" value="1"/>
</dbReference>